<dbReference type="Gramene" id="KOM29035">
    <property type="protein sequence ID" value="KOM29035"/>
    <property type="gene ID" value="LR48_Vigan627s008400"/>
</dbReference>
<proteinExistence type="predicted"/>
<dbReference type="Gramene" id="KOM50365">
    <property type="protein sequence ID" value="KOM50365"/>
    <property type="gene ID" value="LR48_Vigan08g119200"/>
</dbReference>
<name>A0A0L9V5M8_PHAAN</name>
<reference evidence="4" key="1">
    <citation type="journal article" date="2015" name="Proc. Natl. Acad. Sci. U.S.A.">
        <title>Genome sequencing of adzuki bean (Vigna angularis) provides insight into high starch and low fat accumulation and domestication.</title>
        <authorList>
            <person name="Yang K."/>
            <person name="Tian Z."/>
            <person name="Chen C."/>
            <person name="Luo L."/>
            <person name="Zhao B."/>
            <person name="Wang Z."/>
            <person name="Yu L."/>
            <person name="Li Y."/>
            <person name="Sun Y."/>
            <person name="Li W."/>
            <person name="Chen Y."/>
            <person name="Li Y."/>
            <person name="Zhang Y."/>
            <person name="Ai D."/>
            <person name="Zhao J."/>
            <person name="Shang C."/>
            <person name="Ma Y."/>
            <person name="Wu B."/>
            <person name="Wang M."/>
            <person name="Gao L."/>
            <person name="Sun D."/>
            <person name="Zhang P."/>
            <person name="Guo F."/>
            <person name="Wang W."/>
            <person name="Li Y."/>
            <person name="Wang J."/>
            <person name="Varshney R.K."/>
            <person name="Wang J."/>
            <person name="Ling H.Q."/>
            <person name="Wan P."/>
        </authorList>
    </citation>
    <scope>NUCLEOTIDE SEQUENCE</scope>
    <source>
        <strain evidence="4">cv. Jingnong 6</strain>
    </source>
</reference>
<accession>A0A0L9V5M8</accession>
<dbReference type="AlphaFoldDB" id="A0A0L9V5M8"/>
<dbReference type="Proteomes" id="UP000053144">
    <property type="component" value="Chromosome 8"/>
</dbReference>
<dbReference type="EMBL" id="KQ258464">
    <property type="protein sequence ID" value="KOM29035.1"/>
    <property type="molecule type" value="Genomic_DNA"/>
</dbReference>
<evidence type="ECO:0000313" key="3">
    <source>
        <dbReference type="EMBL" id="KOM50365.1"/>
    </source>
</evidence>
<evidence type="ECO:0000256" key="1">
    <source>
        <dbReference type="SAM" id="MobiDB-lite"/>
    </source>
</evidence>
<evidence type="ECO:0000313" key="2">
    <source>
        <dbReference type="EMBL" id="KOM29035.1"/>
    </source>
</evidence>
<protein>
    <submittedName>
        <fullName evidence="3">Uncharacterized protein</fullName>
    </submittedName>
</protein>
<organism evidence="3 4">
    <name type="scientific">Phaseolus angularis</name>
    <name type="common">Azuki bean</name>
    <name type="synonym">Vigna angularis</name>
    <dbReference type="NCBI Taxonomy" id="3914"/>
    <lineage>
        <taxon>Eukaryota</taxon>
        <taxon>Viridiplantae</taxon>
        <taxon>Streptophyta</taxon>
        <taxon>Embryophyta</taxon>
        <taxon>Tracheophyta</taxon>
        <taxon>Spermatophyta</taxon>
        <taxon>Magnoliopsida</taxon>
        <taxon>eudicotyledons</taxon>
        <taxon>Gunneridae</taxon>
        <taxon>Pentapetalae</taxon>
        <taxon>rosids</taxon>
        <taxon>fabids</taxon>
        <taxon>Fabales</taxon>
        <taxon>Fabaceae</taxon>
        <taxon>Papilionoideae</taxon>
        <taxon>50 kb inversion clade</taxon>
        <taxon>NPAAA clade</taxon>
        <taxon>indigoferoid/millettioid clade</taxon>
        <taxon>Phaseoleae</taxon>
        <taxon>Vigna</taxon>
    </lineage>
</organism>
<sequence>MEPEEKEDSTGEGSEPVGEDQVLNGSLQEVYNVRSKGVSVRSDSVRPEASVQMV</sequence>
<evidence type="ECO:0000313" key="4">
    <source>
        <dbReference type="Proteomes" id="UP000053144"/>
    </source>
</evidence>
<reference evidence="3" key="2">
    <citation type="submission" date="2015-02" db="EMBL/GenBank/DDBJ databases">
        <authorList>
            <person name="Chooi Y.-H."/>
        </authorList>
    </citation>
    <scope>NUCLEOTIDE SEQUENCE</scope>
    <source>
        <tissue evidence="3">Seedling</tissue>
    </source>
</reference>
<dbReference type="EMBL" id="CM003378">
    <property type="protein sequence ID" value="KOM50365.1"/>
    <property type="molecule type" value="Genomic_DNA"/>
</dbReference>
<feature type="region of interest" description="Disordered" evidence="1">
    <location>
        <begin position="1"/>
        <end position="26"/>
    </location>
</feature>
<gene>
    <name evidence="3" type="ORF">LR48_Vigan08g119200</name>
    <name evidence="2" type="ORF">LR48_Vigan627s008400</name>
</gene>